<dbReference type="Proteomes" id="UP001321760">
    <property type="component" value="Unassembled WGS sequence"/>
</dbReference>
<feature type="region of interest" description="Disordered" evidence="1">
    <location>
        <begin position="37"/>
        <end position="65"/>
    </location>
</feature>
<evidence type="ECO:0000313" key="3">
    <source>
        <dbReference type="Proteomes" id="UP001321760"/>
    </source>
</evidence>
<name>A0AAV9GF63_9PEZI</name>
<evidence type="ECO:0000313" key="2">
    <source>
        <dbReference type="EMBL" id="KAK4445993.1"/>
    </source>
</evidence>
<protein>
    <recommendedName>
        <fullName evidence="4">Ankyrin repeat protein</fullName>
    </recommendedName>
</protein>
<sequence length="618" mass="69585">METHKYQDEGKNPFDPEFLTCSDGEVCQLPVPVIRGSGTLPEEHDRDATQAANWGEPSSEVPRTDPVQEAIRLDDVERLREVLESGIFYRDVSTPGSKLLRANNGTKGIHRLLDLCVKGSAVRCLYHLTLWCQSPHNVFKYDFSWLYNSAKEVALRTGRFACLLALDIAVVEKPEKRRALLKLMLTKANSADAVSQISDLLQGEELDYLPFLLHKASEPHSQPGVIEAFAGRLVRNNDINEADSKSEEIMTPIAAASSMLNLSAMEMLLEMGANPFAAPFNDTERNDHHPLFCVLAQTIPVELPMRSTAWRSAVRPIASRMHTATSLLLARASNTFKNTPAYRRILAKAAGIFVSTLRTFILESISHLDPPTRDTLIVPAWPRPEEEEPLVTIMIEPDHQPAHFIHDIKPAVLRESLAKNNMHLHRDFLDLWLELLTPEMVDAVDRHPPRRPFKSSPITAEDCLLFLIRAEESLVKTILEKSIIPTEAKPEISGGGCVDETEQALADAEAVERRDRARNRIRAWLEAEIPNRPRPRASASFMYNMIRLEILQQAASEASDFAEPEVERPEVVLTAEEEEAINFCLTPEWMKPQTEEKEGGKGKNLEEKQKKRKEDDEA</sequence>
<dbReference type="EMBL" id="MU865960">
    <property type="protein sequence ID" value="KAK4445993.1"/>
    <property type="molecule type" value="Genomic_DNA"/>
</dbReference>
<keyword evidence="3" id="KW-1185">Reference proteome</keyword>
<comment type="caution">
    <text evidence="2">The sequence shown here is derived from an EMBL/GenBank/DDBJ whole genome shotgun (WGS) entry which is preliminary data.</text>
</comment>
<gene>
    <name evidence="2" type="ORF">QBC34DRAFT_428526</name>
</gene>
<evidence type="ECO:0000256" key="1">
    <source>
        <dbReference type="SAM" id="MobiDB-lite"/>
    </source>
</evidence>
<dbReference type="AlphaFoldDB" id="A0AAV9GF63"/>
<feature type="compositionally biased region" description="Basic and acidic residues" evidence="1">
    <location>
        <begin position="593"/>
        <end position="618"/>
    </location>
</feature>
<evidence type="ECO:0008006" key="4">
    <source>
        <dbReference type="Google" id="ProtNLM"/>
    </source>
</evidence>
<organism evidence="2 3">
    <name type="scientific">Podospora aff. communis PSN243</name>
    <dbReference type="NCBI Taxonomy" id="3040156"/>
    <lineage>
        <taxon>Eukaryota</taxon>
        <taxon>Fungi</taxon>
        <taxon>Dikarya</taxon>
        <taxon>Ascomycota</taxon>
        <taxon>Pezizomycotina</taxon>
        <taxon>Sordariomycetes</taxon>
        <taxon>Sordariomycetidae</taxon>
        <taxon>Sordariales</taxon>
        <taxon>Podosporaceae</taxon>
        <taxon>Podospora</taxon>
    </lineage>
</organism>
<reference evidence="2" key="2">
    <citation type="submission" date="2023-05" db="EMBL/GenBank/DDBJ databases">
        <authorList>
            <consortium name="Lawrence Berkeley National Laboratory"/>
            <person name="Steindorff A."/>
            <person name="Hensen N."/>
            <person name="Bonometti L."/>
            <person name="Westerberg I."/>
            <person name="Brannstrom I.O."/>
            <person name="Guillou S."/>
            <person name="Cros-Aarteil S."/>
            <person name="Calhoun S."/>
            <person name="Haridas S."/>
            <person name="Kuo A."/>
            <person name="Mondo S."/>
            <person name="Pangilinan J."/>
            <person name="Riley R."/>
            <person name="Labutti K."/>
            <person name="Andreopoulos B."/>
            <person name="Lipzen A."/>
            <person name="Chen C."/>
            <person name="Yanf M."/>
            <person name="Daum C."/>
            <person name="Ng V."/>
            <person name="Clum A."/>
            <person name="Ohm R."/>
            <person name="Martin F."/>
            <person name="Silar P."/>
            <person name="Natvig D."/>
            <person name="Lalanne C."/>
            <person name="Gautier V."/>
            <person name="Ament-Velasquez S.L."/>
            <person name="Kruys A."/>
            <person name="Hutchinson M.I."/>
            <person name="Powell A.J."/>
            <person name="Barry K."/>
            <person name="Miller A.N."/>
            <person name="Grigoriev I.V."/>
            <person name="Debuchy R."/>
            <person name="Gladieux P."/>
            <person name="Thoren M.H."/>
            <person name="Johannesson H."/>
        </authorList>
    </citation>
    <scope>NUCLEOTIDE SEQUENCE</scope>
    <source>
        <strain evidence="2">PSN243</strain>
    </source>
</reference>
<proteinExistence type="predicted"/>
<accession>A0AAV9GF63</accession>
<reference evidence="2" key="1">
    <citation type="journal article" date="2023" name="Mol. Phylogenet. Evol.">
        <title>Genome-scale phylogeny and comparative genomics of the fungal order Sordariales.</title>
        <authorList>
            <person name="Hensen N."/>
            <person name="Bonometti L."/>
            <person name="Westerberg I."/>
            <person name="Brannstrom I.O."/>
            <person name="Guillou S."/>
            <person name="Cros-Aarteil S."/>
            <person name="Calhoun S."/>
            <person name="Haridas S."/>
            <person name="Kuo A."/>
            <person name="Mondo S."/>
            <person name="Pangilinan J."/>
            <person name="Riley R."/>
            <person name="LaButti K."/>
            <person name="Andreopoulos B."/>
            <person name="Lipzen A."/>
            <person name="Chen C."/>
            <person name="Yan M."/>
            <person name="Daum C."/>
            <person name="Ng V."/>
            <person name="Clum A."/>
            <person name="Steindorff A."/>
            <person name="Ohm R.A."/>
            <person name="Martin F."/>
            <person name="Silar P."/>
            <person name="Natvig D.O."/>
            <person name="Lalanne C."/>
            <person name="Gautier V."/>
            <person name="Ament-Velasquez S.L."/>
            <person name="Kruys A."/>
            <person name="Hutchinson M.I."/>
            <person name="Powell A.J."/>
            <person name="Barry K."/>
            <person name="Miller A.N."/>
            <person name="Grigoriev I.V."/>
            <person name="Debuchy R."/>
            <person name="Gladieux P."/>
            <person name="Hiltunen Thoren M."/>
            <person name="Johannesson H."/>
        </authorList>
    </citation>
    <scope>NUCLEOTIDE SEQUENCE</scope>
    <source>
        <strain evidence="2">PSN243</strain>
    </source>
</reference>
<feature type="region of interest" description="Disordered" evidence="1">
    <location>
        <begin position="584"/>
        <end position="618"/>
    </location>
</feature>